<evidence type="ECO:0000313" key="10">
    <source>
        <dbReference type="Proteomes" id="UP000269221"/>
    </source>
</evidence>
<evidence type="ECO:0000256" key="1">
    <source>
        <dbReference type="ARBA" id="ARBA00022536"/>
    </source>
</evidence>
<evidence type="ECO:0000256" key="4">
    <source>
        <dbReference type="ARBA" id="ARBA00023157"/>
    </source>
</evidence>
<dbReference type="InterPro" id="IPR011489">
    <property type="entry name" value="EMI_domain"/>
</dbReference>
<dbReference type="PRINTS" id="PR00011">
    <property type="entry name" value="EGFLAMININ"/>
</dbReference>
<dbReference type="PROSITE" id="PS51041">
    <property type="entry name" value="EMI"/>
    <property type="match status" value="1"/>
</dbReference>
<dbReference type="PROSITE" id="PS50026">
    <property type="entry name" value="EGF_3"/>
    <property type="match status" value="1"/>
</dbReference>
<organism evidence="9 10">
    <name type="scientific">Hirundo rustica rustica</name>
    <dbReference type="NCBI Taxonomy" id="333673"/>
    <lineage>
        <taxon>Eukaryota</taxon>
        <taxon>Metazoa</taxon>
        <taxon>Chordata</taxon>
        <taxon>Craniata</taxon>
        <taxon>Vertebrata</taxon>
        <taxon>Euteleostomi</taxon>
        <taxon>Archelosauria</taxon>
        <taxon>Archosauria</taxon>
        <taxon>Dinosauria</taxon>
        <taxon>Saurischia</taxon>
        <taxon>Theropoda</taxon>
        <taxon>Coelurosauria</taxon>
        <taxon>Aves</taxon>
        <taxon>Neognathae</taxon>
        <taxon>Neoaves</taxon>
        <taxon>Telluraves</taxon>
        <taxon>Australaves</taxon>
        <taxon>Passeriformes</taxon>
        <taxon>Sylvioidea</taxon>
        <taxon>Hirundinidae</taxon>
        <taxon>Hirundo</taxon>
    </lineage>
</organism>
<dbReference type="STRING" id="333673.A0A3M0IZK4"/>
<feature type="chain" id="PRO_5018147778" description="Platelet endothelial aggregation receptor 1" evidence="6">
    <location>
        <begin position="18"/>
        <end position="276"/>
    </location>
</feature>
<accession>A0A3M0IZK4</accession>
<dbReference type="InterPro" id="IPR052485">
    <property type="entry name" value="MEGF_diff_regulators"/>
</dbReference>
<gene>
    <name evidence="9" type="ORF">DUI87_29618</name>
</gene>
<keyword evidence="1 5" id="KW-0245">EGF-like domain</keyword>
<proteinExistence type="predicted"/>
<comment type="caution">
    <text evidence="9">The sequence shown here is derived from an EMBL/GenBank/DDBJ whole genome shotgun (WGS) entry which is preliminary data.</text>
</comment>
<dbReference type="Pfam" id="PF07546">
    <property type="entry name" value="EMI"/>
    <property type="match status" value="1"/>
</dbReference>
<keyword evidence="4 5" id="KW-1015">Disulfide bond</keyword>
<dbReference type="PROSITE" id="PS00022">
    <property type="entry name" value="EGF_1"/>
    <property type="match status" value="2"/>
</dbReference>
<evidence type="ECO:0000256" key="5">
    <source>
        <dbReference type="PROSITE-ProRule" id="PRU00076"/>
    </source>
</evidence>
<evidence type="ECO:0000259" key="7">
    <source>
        <dbReference type="PROSITE" id="PS50026"/>
    </source>
</evidence>
<evidence type="ECO:0000256" key="2">
    <source>
        <dbReference type="ARBA" id="ARBA00022729"/>
    </source>
</evidence>
<feature type="domain" description="EMI" evidence="8">
    <location>
        <begin position="22"/>
        <end position="100"/>
    </location>
</feature>
<protein>
    <recommendedName>
        <fullName evidence="11">Platelet endothelial aggregation receptor 1</fullName>
    </recommendedName>
</protein>
<dbReference type="FunFam" id="2.170.300.10:FF:000002">
    <property type="entry name" value="Multiple epidermal growth factor-like domains 10"/>
    <property type="match status" value="1"/>
</dbReference>
<name>A0A3M0IZK4_HIRRU</name>
<feature type="disulfide bond" evidence="5">
    <location>
        <begin position="217"/>
        <end position="226"/>
    </location>
</feature>
<dbReference type="EMBL" id="QRBI01000202">
    <property type="protein sequence ID" value="RMB93882.1"/>
    <property type="molecule type" value="Genomic_DNA"/>
</dbReference>
<dbReference type="OrthoDB" id="10268124at2759"/>
<evidence type="ECO:0000256" key="3">
    <source>
        <dbReference type="ARBA" id="ARBA00022737"/>
    </source>
</evidence>
<dbReference type="Pfam" id="PF00053">
    <property type="entry name" value="EGF_laminin"/>
    <property type="match status" value="2"/>
</dbReference>
<dbReference type="InterPro" id="IPR000742">
    <property type="entry name" value="EGF"/>
</dbReference>
<dbReference type="PROSITE" id="PS01186">
    <property type="entry name" value="EGF_2"/>
    <property type="match status" value="1"/>
</dbReference>
<reference evidence="9 10" key="1">
    <citation type="submission" date="2018-07" db="EMBL/GenBank/DDBJ databases">
        <title>A high quality draft genome assembly of the barn swallow (H. rustica rustica).</title>
        <authorList>
            <person name="Formenti G."/>
            <person name="Chiara M."/>
            <person name="Poveda L."/>
            <person name="Francoijs K.-J."/>
            <person name="Bonisoli-Alquati A."/>
            <person name="Canova L."/>
            <person name="Gianfranceschi L."/>
            <person name="Horner D.S."/>
            <person name="Saino N."/>
        </authorList>
    </citation>
    <scope>NUCLEOTIDE SEQUENCE [LARGE SCALE GENOMIC DNA]</scope>
    <source>
        <strain evidence="9">Chelidonia</strain>
        <tissue evidence="9">Blood</tissue>
    </source>
</reference>
<dbReference type="InterPro" id="IPR002049">
    <property type="entry name" value="LE_dom"/>
</dbReference>
<evidence type="ECO:0000259" key="8">
    <source>
        <dbReference type="PROSITE" id="PS51041"/>
    </source>
</evidence>
<evidence type="ECO:0008006" key="11">
    <source>
        <dbReference type="Google" id="ProtNLM"/>
    </source>
</evidence>
<keyword evidence="3" id="KW-0677">Repeat</keyword>
<feature type="signal peptide" evidence="6">
    <location>
        <begin position="1"/>
        <end position="17"/>
    </location>
</feature>
<dbReference type="Proteomes" id="UP000269221">
    <property type="component" value="Unassembled WGS sequence"/>
</dbReference>
<dbReference type="Gene3D" id="2.170.300.10">
    <property type="entry name" value="Tie2 ligand-binding domain superfamily"/>
    <property type="match status" value="1"/>
</dbReference>
<keyword evidence="10" id="KW-1185">Reference proteome</keyword>
<feature type="domain" description="EGF-like" evidence="7">
    <location>
        <begin position="192"/>
        <end position="227"/>
    </location>
</feature>
<evidence type="ECO:0000256" key="6">
    <source>
        <dbReference type="SAM" id="SignalP"/>
    </source>
</evidence>
<sequence>MLLRAAVLAVHAGLLAALRPGDPNVCSYWESFTAPVKESYTKPHVVSSSEPCPEGLGLPLPCPQQRVVYRTEYRQAVRTDYRRRYQCCQGYYESRDSCVQCDERSWGPDCGQRCLCHHGAPCDPLTGVCSCPPGFTDPLCRQPCPPGTYGQGCHLSCPCHHQAPCNASTGACLCPPGLSGPLCQERCPVGRYGQDCQESCDCANGGQCFHVDGGCLCEAGFQGSRCEERHCLPGLYGLHCESRCLCHPQHSQRLARTRLLNAMSCWYLGSQLQPEL</sequence>
<keyword evidence="2 6" id="KW-0732">Signal</keyword>
<dbReference type="GO" id="GO:0016020">
    <property type="term" value="C:membrane"/>
    <property type="evidence" value="ECO:0007669"/>
    <property type="project" value="TreeGrafter"/>
</dbReference>
<evidence type="ECO:0000313" key="9">
    <source>
        <dbReference type="EMBL" id="RMB93882.1"/>
    </source>
</evidence>
<comment type="caution">
    <text evidence="5">Lacks conserved residue(s) required for the propagation of feature annotation.</text>
</comment>
<dbReference type="SMART" id="SM00180">
    <property type="entry name" value="EGF_Lam"/>
    <property type="match status" value="3"/>
</dbReference>
<dbReference type="PANTHER" id="PTHR24052">
    <property type="entry name" value="DELTA-RELATED"/>
    <property type="match status" value="1"/>
</dbReference>
<dbReference type="AlphaFoldDB" id="A0A3M0IZK4"/>
<dbReference type="SMART" id="SM00181">
    <property type="entry name" value="EGF"/>
    <property type="match status" value="3"/>
</dbReference>
<dbReference type="PANTHER" id="PTHR24052:SF12">
    <property type="entry name" value="PLATELET ENDOTHELIAL AGGREGATION RECEPTOR 1"/>
    <property type="match status" value="1"/>
</dbReference>